<organism evidence="3 4">
    <name type="scientific">Phytophthora fragariaefolia</name>
    <dbReference type="NCBI Taxonomy" id="1490495"/>
    <lineage>
        <taxon>Eukaryota</taxon>
        <taxon>Sar</taxon>
        <taxon>Stramenopiles</taxon>
        <taxon>Oomycota</taxon>
        <taxon>Peronosporomycetes</taxon>
        <taxon>Peronosporales</taxon>
        <taxon>Peronosporaceae</taxon>
        <taxon>Phytophthora</taxon>
    </lineage>
</organism>
<evidence type="ECO:0000259" key="2">
    <source>
        <dbReference type="Pfam" id="PF17921"/>
    </source>
</evidence>
<keyword evidence="4" id="KW-1185">Reference proteome</keyword>
<feature type="region of interest" description="Disordered" evidence="1">
    <location>
        <begin position="332"/>
        <end position="377"/>
    </location>
</feature>
<dbReference type="AlphaFoldDB" id="A0A9W6WSX9"/>
<dbReference type="PANTHER" id="PTHR37984">
    <property type="entry name" value="PROTEIN CBG26694"/>
    <property type="match status" value="1"/>
</dbReference>
<proteinExistence type="predicted"/>
<dbReference type="GO" id="GO:0003676">
    <property type="term" value="F:nucleic acid binding"/>
    <property type="evidence" value="ECO:0007669"/>
    <property type="project" value="InterPro"/>
</dbReference>
<dbReference type="InterPro" id="IPR036397">
    <property type="entry name" value="RNaseH_sf"/>
</dbReference>
<evidence type="ECO:0000256" key="1">
    <source>
        <dbReference type="SAM" id="MobiDB-lite"/>
    </source>
</evidence>
<dbReference type="SUPFAM" id="SSF53098">
    <property type="entry name" value="Ribonuclease H-like"/>
    <property type="match status" value="1"/>
</dbReference>
<feature type="region of interest" description="Disordered" evidence="1">
    <location>
        <begin position="288"/>
        <end position="312"/>
    </location>
</feature>
<sequence>MMAMVAAHGFLRSLPSWDIVITAGAPIPSTTMNIAEYTGINNGAMVALEPGLTDLIIVGDSRLAIQQFMGVVALKNRYTGLYDKYANSPNSRAESLQFESPGASAQVRRVEDQAEVEVSEGRIPDATDIDPEVVQAERRRRTSNAQGKELRWADHGLLCYQGQRRRHAGPDSAAISLRVVVPISIRDEVLHSPIEGGHQGIVRTYHQAKAEFYRVGLYADVSKHVQTCEDCSTSKSKPELRGYSPDNVTSQYLFQMVSMDSFYRCQHDPARDTFYIVHGWDAQSTLKSMPSTINKDPANSADTAQWRREANHQREVALQLAKEYQIAEKAQRAEAHNARLSGKEKRSLPESTQLTSERSTDNEDADSKDESAEPQSSLFRAGDQVWLFMERVRPGLKKKLVHRWYGPFIVEKKMEGFAYELELPD</sequence>
<evidence type="ECO:0000313" key="4">
    <source>
        <dbReference type="Proteomes" id="UP001165121"/>
    </source>
</evidence>
<dbReference type="Pfam" id="PF17921">
    <property type="entry name" value="Integrase_H2C2"/>
    <property type="match status" value="1"/>
</dbReference>
<protein>
    <submittedName>
        <fullName evidence="3">Unnamed protein product</fullName>
    </submittedName>
</protein>
<gene>
    <name evidence="3" type="ORF">Pfra01_000074700</name>
</gene>
<feature type="domain" description="Integrase zinc-binding" evidence="2">
    <location>
        <begin position="188"/>
        <end position="236"/>
    </location>
</feature>
<dbReference type="Gene3D" id="1.10.340.70">
    <property type="match status" value="1"/>
</dbReference>
<dbReference type="InterPro" id="IPR050951">
    <property type="entry name" value="Retrovirus_Pol_polyprotein"/>
</dbReference>
<dbReference type="Gene3D" id="3.30.420.10">
    <property type="entry name" value="Ribonuclease H-like superfamily/Ribonuclease H"/>
    <property type="match status" value="1"/>
</dbReference>
<feature type="compositionally biased region" description="Basic and acidic residues" evidence="1">
    <location>
        <begin position="332"/>
        <end position="348"/>
    </location>
</feature>
<dbReference type="PANTHER" id="PTHR37984:SF5">
    <property type="entry name" value="PROTEIN NYNRIN-LIKE"/>
    <property type="match status" value="1"/>
</dbReference>
<comment type="caution">
    <text evidence="3">The sequence shown here is derived from an EMBL/GenBank/DDBJ whole genome shotgun (WGS) entry which is preliminary data.</text>
</comment>
<accession>A0A9W6WSX9</accession>
<dbReference type="EMBL" id="BSXT01000057">
    <property type="protein sequence ID" value="GMF16265.1"/>
    <property type="molecule type" value="Genomic_DNA"/>
</dbReference>
<dbReference type="Proteomes" id="UP001165121">
    <property type="component" value="Unassembled WGS sequence"/>
</dbReference>
<reference evidence="3" key="1">
    <citation type="submission" date="2023-04" db="EMBL/GenBank/DDBJ databases">
        <title>Phytophthora fragariaefolia NBRC 109709.</title>
        <authorList>
            <person name="Ichikawa N."/>
            <person name="Sato H."/>
            <person name="Tonouchi N."/>
        </authorList>
    </citation>
    <scope>NUCLEOTIDE SEQUENCE</scope>
    <source>
        <strain evidence="3">NBRC 109709</strain>
    </source>
</reference>
<dbReference type="InterPro" id="IPR012337">
    <property type="entry name" value="RNaseH-like_sf"/>
</dbReference>
<evidence type="ECO:0000313" key="3">
    <source>
        <dbReference type="EMBL" id="GMF16265.1"/>
    </source>
</evidence>
<dbReference type="InterPro" id="IPR041588">
    <property type="entry name" value="Integrase_H2C2"/>
</dbReference>
<name>A0A9W6WSX9_9STRA</name>